<accession>A0A7J6MCD9</accession>
<evidence type="ECO:0000313" key="2">
    <source>
        <dbReference type="Proteomes" id="UP000591131"/>
    </source>
</evidence>
<keyword evidence="2" id="KW-1185">Reference proteome</keyword>
<dbReference type="Proteomes" id="UP000591131">
    <property type="component" value="Unassembled WGS sequence"/>
</dbReference>
<reference evidence="1 2" key="1">
    <citation type="submission" date="2020-04" db="EMBL/GenBank/DDBJ databases">
        <title>Perkinsus chesapeaki whole genome sequence.</title>
        <authorList>
            <person name="Bogema D.R."/>
        </authorList>
    </citation>
    <scope>NUCLEOTIDE SEQUENCE [LARGE SCALE GENOMIC DNA]</scope>
    <source>
        <strain evidence="1">ATCC PRA-425</strain>
    </source>
</reference>
<gene>
    <name evidence="1" type="ORF">FOL47_002632</name>
</gene>
<evidence type="ECO:0000313" key="1">
    <source>
        <dbReference type="EMBL" id="KAF4669243.1"/>
    </source>
</evidence>
<protein>
    <submittedName>
        <fullName evidence="1">Uncharacterized protein</fullName>
    </submittedName>
</protein>
<sequence>MASIAGIVDEEGRVVLQLTDRSKSSRLNAEYLTYIDSGARSIHMPGGSMIAETMINLAKKAMDEAGLDTKAELATPASNGRWLVAKSMVEFLPRKKLVMGAGLDVPVYIEPEHYAVCGEDSK</sequence>
<comment type="caution">
    <text evidence="1">The sequence shown here is derived from an EMBL/GenBank/DDBJ whole genome shotgun (WGS) entry which is preliminary data.</text>
</comment>
<dbReference type="EMBL" id="JAAPAO010000174">
    <property type="protein sequence ID" value="KAF4669243.1"/>
    <property type="molecule type" value="Genomic_DNA"/>
</dbReference>
<name>A0A7J6MCD9_PERCH</name>
<organism evidence="1 2">
    <name type="scientific">Perkinsus chesapeaki</name>
    <name type="common">Clam parasite</name>
    <name type="synonym">Perkinsus andrewsi</name>
    <dbReference type="NCBI Taxonomy" id="330153"/>
    <lineage>
        <taxon>Eukaryota</taxon>
        <taxon>Sar</taxon>
        <taxon>Alveolata</taxon>
        <taxon>Perkinsozoa</taxon>
        <taxon>Perkinsea</taxon>
        <taxon>Perkinsida</taxon>
        <taxon>Perkinsidae</taxon>
        <taxon>Perkinsus</taxon>
    </lineage>
</organism>
<proteinExistence type="predicted"/>
<dbReference type="AlphaFoldDB" id="A0A7J6MCD9"/>